<dbReference type="SUPFAM" id="SSF55729">
    <property type="entry name" value="Acyl-CoA N-acyltransferases (Nat)"/>
    <property type="match status" value="1"/>
</dbReference>
<dbReference type="InterPro" id="IPR051908">
    <property type="entry name" value="Ribosomal_N-acetyltransferase"/>
</dbReference>
<proteinExistence type="predicted"/>
<protein>
    <submittedName>
        <fullName evidence="2">GNAT family N-acetyltransferase</fullName>
        <ecNumber evidence="2">2.3.-.-</ecNumber>
    </submittedName>
</protein>
<sequence length="187" mass="21674">MFSQRLNDDLQLALLMPEFAPALFELVDQHRQDLAIWLPWPPQVQRVEDSLAYIREQLHKLPDREGLALALLWQGQLAGVVSINWVDWRLQSGYLGYWLAPPYRGHGLMGQALTFLIDYAFSHWQLAKLEIRAACENIASRRLAERLGFQLEGTIRRAECLHGHYVDHALYGLLRQEWQPRSRSASC</sequence>
<evidence type="ECO:0000313" key="3">
    <source>
        <dbReference type="Proteomes" id="UP001589628"/>
    </source>
</evidence>
<dbReference type="PROSITE" id="PS51186">
    <property type="entry name" value="GNAT"/>
    <property type="match status" value="1"/>
</dbReference>
<dbReference type="GO" id="GO:0016746">
    <property type="term" value="F:acyltransferase activity"/>
    <property type="evidence" value="ECO:0007669"/>
    <property type="project" value="UniProtKB-KW"/>
</dbReference>
<dbReference type="InterPro" id="IPR016181">
    <property type="entry name" value="Acyl_CoA_acyltransferase"/>
</dbReference>
<name>A0ABV5ZCA9_9GAMM</name>
<dbReference type="CDD" id="cd04301">
    <property type="entry name" value="NAT_SF"/>
    <property type="match status" value="1"/>
</dbReference>
<feature type="domain" description="N-acetyltransferase" evidence="1">
    <location>
        <begin position="24"/>
        <end position="177"/>
    </location>
</feature>
<keyword evidence="2" id="KW-0012">Acyltransferase</keyword>
<dbReference type="PANTHER" id="PTHR43441:SF11">
    <property type="entry name" value="RIBOSOMAL-PROTEIN-SERINE ACETYLTRANSFERASE"/>
    <property type="match status" value="1"/>
</dbReference>
<accession>A0ABV5ZCA9</accession>
<reference evidence="2 3" key="1">
    <citation type="submission" date="2024-09" db="EMBL/GenBank/DDBJ databases">
        <authorList>
            <person name="Sun Q."/>
            <person name="Mori K."/>
        </authorList>
    </citation>
    <scope>NUCLEOTIDE SEQUENCE [LARGE SCALE GENOMIC DNA]</scope>
    <source>
        <strain evidence="2 3">ATCC 51285</strain>
    </source>
</reference>
<evidence type="ECO:0000313" key="2">
    <source>
        <dbReference type="EMBL" id="MFB9886144.1"/>
    </source>
</evidence>
<evidence type="ECO:0000259" key="1">
    <source>
        <dbReference type="PROSITE" id="PS51186"/>
    </source>
</evidence>
<dbReference type="EC" id="2.3.-.-" evidence="2"/>
<dbReference type="EMBL" id="JBHLZN010000002">
    <property type="protein sequence ID" value="MFB9886144.1"/>
    <property type="molecule type" value="Genomic_DNA"/>
</dbReference>
<keyword evidence="2" id="KW-0808">Transferase</keyword>
<dbReference type="Proteomes" id="UP001589628">
    <property type="component" value="Unassembled WGS sequence"/>
</dbReference>
<dbReference type="RefSeq" id="WP_027311635.1">
    <property type="nucleotide sequence ID" value="NZ_JBHLZN010000002.1"/>
</dbReference>
<dbReference type="PANTHER" id="PTHR43441">
    <property type="entry name" value="RIBOSOMAL-PROTEIN-SERINE ACETYLTRANSFERASE"/>
    <property type="match status" value="1"/>
</dbReference>
<organism evidence="2 3">
    <name type="scientific">Balneatrix alpica</name>
    <dbReference type="NCBI Taxonomy" id="75684"/>
    <lineage>
        <taxon>Bacteria</taxon>
        <taxon>Pseudomonadati</taxon>
        <taxon>Pseudomonadota</taxon>
        <taxon>Gammaproteobacteria</taxon>
        <taxon>Oceanospirillales</taxon>
        <taxon>Balneatrichaceae</taxon>
        <taxon>Balneatrix</taxon>
    </lineage>
</organism>
<dbReference type="InterPro" id="IPR000182">
    <property type="entry name" value="GNAT_dom"/>
</dbReference>
<gene>
    <name evidence="2" type="ORF">ACFFLH_06955</name>
</gene>
<keyword evidence="3" id="KW-1185">Reference proteome</keyword>
<dbReference type="Gene3D" id="3.40.630.30">
    <property type="match status" value="1"/>
</dbReference>
<dbReference type="Pfam" id="PF13302">
    <property type="entry name" value="Acetyltransf_3"/>
    <property type="match status" value="1"/>
</dbReference>
<comment type="caution">
    <text evidence="2">The sequence shown here is derived from an EMBL/GenBank/DDBJ whole genome shotgun (WGS) entry which is preliminary data.</text>
</comment>